<dbReference type="RefSeq" id="WP_185682198.1">
    <property type="nucleotide sequence ID" value="NZ_JACLAU010000003.1"/>
</dbReference>
<dbReference type="EMBL" id="JACLAU010000003">
    <property type="protein sequence ID" value="MBC2650768.1"/>
    <property type="molecule type" value="Genomic_DNA"/>
</dbReference>
<sequence length="177" mass="18058">MRTLALLCSTLLLAAPQIAAAQTGPSCLTAREFTALSTYALPSVISGTSRACATVLPSTAFLRRSGGDLAQRYSATRAPVWPEAKAAFLKMTAARDPGAAQLFSSMPDDALQQIADAAVSGIVTGQIKPETCGTIDRVLSLVSPLPAESTAELIAIASGLASRAGGARLGNVPLCKA</sequence>
<name>A0A7X1F5L5_9SPHN</name>
<organism evidence="2 3">
    <name type="scientific">Novosphingobium aerophilum</name>
    <dbReference type="NCBI Taxonomy" id="2839843"/>
    <lineage>
        <taxon>Bacteria</taxon>
        <taxon>Pseudomonadati</taxon>
        <taxon>Pseudomonadota</taxon>
        <taxon>Alphaproteobacteria</taxon>
        <taxon>Sphingomonadales</taxon>
        <taxon>Sphingomonadaceae</taxon>
        <taxon>Novosphingobium</taxon>
    </lineage>
</organism>
<reference evidence="2 3" key="1">
    <citation type="submission" date="2020-08" db="EMBL/GenBank/DDBJ databases">
        <title>The genome sequence of Novosphingobium flavum 4Y4.</title>
        <authorList>
            <person name="Liu Y."/>
        </authorList>
    </citation>
    <scope>NUCLEOTIDE SEQUENCE [LARGE SCALE GENOMIC DNA]</scope>
    <source>
        <strain evidence="2 3">4Y4</strain>
    </source>
</reference>
<evidence type="ECO:0000313" key="2">
    <source>
        <dbReference type="EMBL" id="MBC2650768.1"/>
    </source>
</evidence>
<protein>
    <submittedName>
        <fullName evidence="2">Uncharacterized protein</fullName>
    </submittedName>
</protein>
<accession>A0A7X1F5L5</accession>
<comment type="caution">
    <text evidence="2">The sequence shown here is derived from an EMBL/GenBank/DDBJ whole genome shotgun (WGS) entry which is preliminary data.</text>
</comment>
<feature type="signal peptide" evidence="1">
    <location>
        <begin position="1"/>
        <end position="21"/>
    </location>
</feature>
<gene>
    <name evidence="2" type="ORF">H7F49_03555</name>
</gene>
<feature type="chain" id="PRO_5031188632" evidence="1">
    <location>
        <begin position="22"/>
        <end position="177"/>
    </location>
</feature>
<keyword evidence="3" id="KW-1185">Reference proteome</keyword>
<evidence type="ECO:0000256" key="1">
    <source>
        <dbReference type="SAM" id="SignalP"/>
    </source>
</evidence>
<evidence type="ECO:0000313" key="3">
    <source>
        <dbReference type="Proteomes" id="UP000520156"/>
    </source>
</evidence>
<proteinExistence type="predicted"/>
<keyword evidence="1" id="KW-0732">Signal</keyword>
<dbReference type="Proteomes" id="UP000520156">
    <property type="component" value="Unassembled WGS sequence"/>
</dbReference>
<dbReference type="AlphaFoldDB" id="A0A7X1F5L5"/>